<feature type="compositionally biased region" description="Basic and acidic residues" evidence="1">
    <location>
        <begin position="247"/>
        <end position="274"/>
    </location>
</feature>
<keyword evidence="2" id="KW-0472">Membrane</keyword>
<keyword evidence="2" id="KW-0812">Transmembrane</keyword>
<proteinExistence type="predicted"/>
<reference evidence="3 4" key="1">
    <citation type="journal article" date="2007" name="Genome Biol.">
        <title>Interrupted coding sequences in Mycobacterium smegmatis: authentic mutations or sequencing errors?</title>
        <authorList>
            <person name="Deshayes C."/>
            <person name="Perrodou E."/>
            <person name="Gallien S."/>
            <person name="Euphrasie D."/>
            <person name="Schaeffer C."/>
            <person name="Van-Dorsselaer A."/>
            <person name="Poch O."/>
            <person name="Lecompte O."/>
            <person name="Reyrat J.M."/>
        </authorList>
    </citation>
    <scope>NUCLEOTIDE SEQUENCE [LARGE SCALE GENOMIC DNA]</scope>
    <source>
        <strain evidence="4">ATCC 700084 / mc(2)155</strain>
    </source>
</reference>
<dbReference type="EMBL" id="CP001663">
    <property type="protein sequence ID" value="AFP37701.1"/>
    <property type="molecule type" value="Genomic_DNA"/>
</dbReference>
<feature type="region of interest" description="Disordered" evidence="1">
    <location>
        <begin position="359"/>
        <end position="385"/>
    </location>
</feature>
<dbReference type="AlphaFoldDB" id="I7G3F5"/>
<protein>
    <submittedName>
        <fullName evidence="3">Uncharacterized protein</fullName>
    </submittedName>
</protein>
<gene>
    <name evidence="3" type="ordered locus">MSMEI_1225</name>
</gene>
<dbReference type="KEGG" id="msb:LJ00_06285"/>
<organism evidence="3 4">
    <name type="scientific">Mycolicibacterium smegmatis (strain ATCC 700084 / mc(2)155)</name>
    <name type="common">Mycobacterium smegmatis</name>
    <dbReference type="NCBI Taxonomy" id="246196"/>
    <lineage>
        <taxon>Bacteria</taxon>
        <taxon>Bacillati</taxon>
        <taxon>Actinomycetota</taxon>
        <taxon>Actinomycetes</taxon>
        <taxon>Mycobacteriales</taxon>
        <taxon>Mycobacteriaceae</taxon>
        <taxon>Mycolicibacterium</taxon>
    </lineage>
</organism>
<dbReference type="KEGG" id="msg:MSMEI_1225"/>
<reference evidence="3 4" key="2">
    <citation type="journal article" date="2009" name="Genome Res.">
        <title>Ortho-proteogenomics: multiple proteomes investigation through orthology and a new MS-based protocol.</title>
        <authorList>
            <person name="Gallien S."/>
            <person name="Perrodou E."/>
            <person name="Carapito C."/>
            <person name="Deshayes C."/>
            <person name="Reyrat J.M."/>
            <person name="Van Dorsselaer A."/>
            <person name="Poch O."/>
            <person name="Schaeffer C."/>
            <person name="Lecompte O."/>
        </authorList>
    </citation>
    <scope>NUCLEOTIDE SEQUENCE [LARGE SCALE GENOMIC DNA]</scope>
    <source>
        <strain evidence="4">ATCC 700084 / mc(2)155</strain>
    </source>
</reference>
<name>I7G3F5_MYCS2</name>
<evidence type="ECO:0000256" key="2">
    <source>
        <dbReference type="SAM" id="Phobius"/>
    </source>
</evidence>
<sequence length="385" mass="41100">MFGGNPSLGGRFPVTRVVLGCNDAAVSKTSAAGNAIALVGIGARGFILFRAFQQLRRHAVNPDMEDPGAKLTRWLPAIAPVALAVVVAVGVATVSAWGAVVGGVLTVASLLVVVIAGIVFAAYLWLAAEDYRRKEGYVVCEADYADAPRQIKATMRRIYRSARAVRVGRAHQDGMFGELELDRLVFAAAEQAILSSEVAAGVRDLKPDAQESDRELIAVADTQIKAITEHLVEVERTLKRSASTADHLSKKIAEPEKRWAEQKAADEARTAAQDRRRRAREKLEEATVEAKAKVPVEAADIEERIAAVATGYDEVTQVSGGEEGEKVDSPSHVSSTDEDPKAVGPAAIRAAKYSAVQATKRSSGGVRKLKKLLDENTAAGDQRNG</sequence>
<evidence type="ECO:0000313" key="3">
    <source>
        <dbReference type="EMBL" id="AFP37701.1"/>
    </source>
</evidence>
<feature type="transmembrane region" description="Helical" evidence="2">
    <location>
        <begin position="35"/>
        <end position="53"/>
    </location>
</feature>
<accession>I7G3F5</accession>
<feature type="transmembrane region" description="Helical" evidence="2">
    <location>
        <begin position="74"/>
        <end position="97"/>
    </location>
</feature>
<evidence type="ECO:0000256" key="1">
    <source>
        <dbReference type="SAM" id="MobiDB-lite"/>
    </source>
</evidence>
<dbReference type="PATRIC" id="fig|246196.56.peg.1272"/>
<feature type="region of interest" description="Disordered" evidence="1">
    <location>
        <begin position="243"/>
        <end position="278"/>
    </location>
</feature>
<evidence type="ECO:0000313" key="4">
    <source>
        <dbReference type="Proteomes" id="UP000006158"/>
    </source>
</evidence>
<feature type="transmembrane region" description="Helical" evidence="2">
    <location>
        <begin position="103"/>
        <end position="126"/>
    </location>
</feature>
<feature type="region of interest" description="Disordered" evidence="1">
    <location>
        <begin position="316"/>
        <end position="345"/>
    </location>
</feature>
<keyword evidence="2" id="KW-1133">Transmembrane helix</keyword>
<dbReference type="Proteomes" id="UP000006158">
    <property type="component" value="Chromosome"/>
</dbReference>